<evidence type="ECO:0000256" key="4">
    <source>
        <dbReference type="ARBA" id="ARBA00023033"/>
    </source>
</evidence>
<evidence type="ECO:0000256" key="2">
    <source>
        <dbReference type="ARBA" id="ARBA00022630"/>
    </source>
</evidence>
<dbReference type="GO" id="GO:0005829">
    <property type="term" value="C:cytosol"/>
    <property type="evidence" value="ECO:0007669"/>
    <property type="project" value="TreeGrafter"/>
</dbReference>
<keyword evidence="2" id="KW-0285">Flavoprotein</keyword>
<dbReference type="GO" id="GO:0016705">
    <property type="term" value="F:oxidoreductase activity, acting on paired donors, with incorporation or reduction of molecular oxygen"/>
    <property type="evidence" value="ECO:0007669"/>
    <property type="project" value="InterPro"/>
</dbReference>
<accession>A0A4V2PHX0</accession>
<dbReference type="PANTHER" id="PTHR30137">
    <property type="entry name" value="LUCIFERASE-LIKE MONOOXYGENASE"/>
    <property type="match status" value="1"/>
</dbReference>
<dbReference type="InterPro" id="IPR036661">
    <property type="entry name" value="Luciferase-like_sf"/>
</dbReference>
<evidence type="ECO:0000259" key="5">
    <source>
        <dbReference type="Pfam" id="PF00296"/>
    </source>
</evidence>
<name>A0A4V2PHX0_PSEEN</name>
<dbReference type="EMBL" id="SMFZ01000002">
    <property type="protein sequence ID" value="TCK22366.1"/>
    <property type="molecule type" value="Genomic_DNA"/>
</dbReference>
<dbReference type="InterPro" id="IPR050766">
    <property type="entry name" value="Bact_Lucif_Oxidored"/>
</dbReference>
<protein>
    <submittedName>
        <fullName evidence="6">Limonene 1,2-monooxygenase</fullName>
    </submittedName>
</protein>
<feature type="domain" description="Luciferase-like" evidence="5">
    <location>
        <begin position="5"/>
        <end position="314"/>
    </location>
</feature>
<evidence type="ECO:0000313" key="6">
    <source>
        <dbReference type="EMBL" id="TCK22366.1"/>
    </source>
</evidence>
<dbReference type="AlphaFoldDB" id="A0A4V2PHX0"/>
<dbReference type="Pfam" id="PF00296">
    <property type="entry name" value="Bac_luciferase"/>
    <property type="match status" value="1"/>
</dbReference>
<comment type="caution">
    <text evidence="6">The sequence shown here is derived from an EMBL/GenBank/DDBJ whole genome shotgun (WGS) entry which is preliminary data.</text>
</comment>
<dbReference type="SUPFAM" id="SSF51679">
    <property type="entry name" value="Bacterial luciferase-like"/>
    <property type="match status" value="1"/>
</dbReference>
<dbReference type="OrthoDB" id="5241801at2"/>
<dbReference type="RefSeq" id="WP_132431173.1">
    <property type="nucleotide sequence ID" value="NZ_SMFZ01000002.1"/>
</dbReference>
<dbReference type="Proteomes" id="UP000295560">
    <property type="component" value="Unassembled WGS sequence"/>
</dbReference>
<keyword evidence="7" id="KW-1185">Reference proteome</keyword>
<comment type="similarity">
    <text evidence="1">Belongs to the bacterial luciferase oxidoreductase family.</text>
</comment>
<sequence length="400" mass="44270">MSYLNFGVFFAPHHPHHADPALQLRQDLKVISEIDDMGFDEVWIGEHHSNGSETISAPDLFLASVAEHTKHMRLGTGVMSLSYHHPFVSASRMVQLDNMTRGRVIFGTGPGKLPLDAHMMGIDTTVQRRRQREALEVIMPLLRGETVTAETDWFSLQDARLHLLPYRGPGEMEVAAASIASPSGSQLCGTLGLSLLSLAAGTAQGFDTLPSNWAAYEKVAAAHGHEARRDRWRVLEPMFLADDRDELDRIVARRIPYAAEYAQVWAAPEDDLAWTRSSKATIDHWRDEGMTIFGKGTFGGPEEAIARIETLQEQTGGFGTFLILIHDLADHQATLRNFELFASEVIPYFRSYRNQNRVGTLDFAKNNVGMLAGNAVAAVEHATKEYESGAAAAWKRMSGT</sequence>
<dbReference type="GO" id="GO:0004497">
    <property type="term" value="F:monooxygenase activity"/>
    <property type="evidence" value="ECO:0007669"/>
    <property type="project" value="UniProtKB-KW"/>
</dbReference>
<proteinExistence type="inferred from homology"/>
<evidence type="ECO:0000256" key="3">
    <source>
        <dbReference type="ARBA" id="ARBA00023002"/>
    </source>
</evidence>
<dbReference type="Gene3D" id="3.20.20.30">
    <property type="entry name" value="Luciferase-like domain"/>
    <property type="match status" value="1"/>
</dbReference>
<organism evidence="6 7">
    <name type="scientific">Pseudonocardia endophytica</name>
    <dbReference type="NCBI Taxonomy" id="401976"/>
    <lineage>
        <taxon>Bacteria</taxon>
        <taxon>Bacillati</taxon>
        <taxon>Actinomycetota</taxon>
        <taxon>Actinomycetes</taxon>
        <taxon>Pseudonocardiales</taxon>
        <taxon>Pseudonocardiaceae</taxon>
        <taxon>Pseudonocardia</taxon>
    </lineage>
</organism>
<evidence type="ECO:0000313" key="7">
    <source>
        <dbReference type="Proteomes" id="UP000295560"/>
    </source>
</evidence>
<keyword evidence="4 6" id="KW-0503">Monooxygenase</keyword>
<gene>
    <name evidence="6" type="ORF">EV378_6368</name>
</gene>
<evidence type="ECO:0000256" key="1">
    <source>
        <dbReference type="ARBA" id="ARBA00010426"/>
    </source>
</evidence>
<dbReference type="PANTHER" id="PTHR30137:SF16">
    <property type="entry name" value="BLL0895 PROTEIN"/>
    <property type="match status" value="1"/>
</dbReference>
<keyword evidence="3" id="KW-0560">Oxidoreductase</keyword>
<dbReference type="InterPro" id="IPR011251">
    <property type="entry name" value="Luciferase-like_dom"/>
</dbReference>
<reference evidence="6 7" key="1">
    <citation type="submission" date="2019-03" db="EMBL/GenBank/DDBJ databases">
        <title>Sequencing the genomes of 1000 actinobacteria strains.</title>
        <authorList>
            <person name="Klenk H.-P."/>
        </authorList>
    </citation>
    <scope>NUCLEOTIDE SEQUENCE [LARGE SCALE GENOMIC DNA]</scope>
    <source>
        <strain evidence="6 7">DSM 44969</strain>
    </source>
</reference>